<name>A0ABW7WGV4_9NOCA</name>
<dbReference type="InterPro" id="IPR016032">
    <property type="entry name" value="Sig_transdc_resp-reg_C-effctor"/>
</dbReference>
<dbReference type="SMART" id="SM00421">
    <property type="entry name" value="HTH_LUXR"/>
    <property type="match status" value="1"/>
</dbReference>
<accession>A0ABW7WGV4</accession>
<evidence type="ECO:0000313" key="3">
    <source>
        <dbReference type="Proteomes" id="UP001611450"/>
    </source>
</evidence>
<reference evidence="2 3" key="1">
    <citation type="submission" date="2024-10" db="EMBL/GenBank/DDBJ databases">
        <title>The Natural Products Discovery Center: Release of the First 8490 Sequenced Strains for Exploring Actinobacteria Biosynthetic Diversity.</title>
        <authorList>
            <person name="Kalkreuter E."/>
            <person name="Kautsar S.A."/>
            <person name="Yang D."/>
            <person name="Bader C.D."/>
            <person name="Teijaro C.N."/>
            <person name="Fluegel L."/>
            <person name="Davis C.M."/>
            <person name="Simpson J.R."/>
            <person name="Lauterbach L."/>
            <person name="Steele A.D."/>
            <person name="Gui C."/>
            <person name="Meng S."/>
            <person name="Li G."/>
            <person name="Viehrig K."/>
            <person name="Ye F."/>
            <person name="Su P."/>
            <person name="Kiefer A.F."/>
            <person name="Nichols A."/>
            <person name="Cepeda A.J."/>
            <person name="Yan W."/>
            <person name="Fan B."/>
            <person name="Jiang Y."/>
            <person name="Adhikari A."/>
            <person name="Zheng C.-J."/>
            <person name="Schuster L."/>
            <person name="Cowan T.M."/>
            <person name="Smanski M.J."/>
            <person name="Chevrette M.G."/>
            <person name="De Carvalho L.P.S."/>
            <person name="Shen B."/>
        </authorList>
    </citation>
    <scope>NUCLEOTIDE SEQUENCE [LARGE SCALE GENOMIC DNA]</scope>
    <source>
        <strain evidence="2 3">NPDC019626</strain>
    </source>
</reference>
<dbReference type="PRINTS" id="PR00038">
    <property type="entry name" value="HTHLUXR"/>
</dbReference>
<sequence length="94" mass="10338">MSVAFDHRNEPLPAPLGRRPRPVLSSREIEVLLAWIASDSKVEVGQRLFISLGTVNTHLTRIRDKYAAVGRPAPTKAALVARALQDALIDIDDL</sequence>
<proteinExistence type="predicted"/>
<dbReference type="PROSITE" id="PS50043">
    <property type="entry name" value="HTH_LUXR_2"/>
    <property type="match status" value="1"/>
</dbReference>
<dbReference type="RefSeq" id="WP_067801371.1">
    <property type="nucleotide sequence ID" value="NZ_JBEORE010000006.1"/>
</dbReference>
<evidence type="ECO:0000259" key="1">
    <source>
        <dbReference type="PROSITE" id="PS50043"/>
    </source>
</evidence>
<dbReference type="GeneID" id="96237062"/>
<dbReference type="Proteomes" id="UP001611450">
    <property type="component" value="Unassembled WGS sequence"/>
</dbReference>
<evidence type="ECO:0000313" key="2">
    <source>
        <dbReference type="EMBL" id="MFI2322204.1"/>
    </source>
</evidence>
<dbReference type="Pfam" id="PF00196">
    <property type="entry name" value="GerE"/>
    <property type="match status" value="1"/>
</dbReference>
<feature type="domain" description="HTH luxR-type" evidence="1">
    <location>
        <begin position="17"/>
        <end position="82"/>
    </location>
</feature>
<gene>
    <name evidence="2" type="ORF">ACH47G_17095</name>
</gene>
<dbReference type="SUPFAM" id="SSF46894">
    <property type="entry name" value="C-terminal effector domain of the bipartite response regulators"/>
    <property type="match status" value="1"/>
</dbReference>
<dbReference type="Gene3D" id="1.10.10.10">
    <property type="entry name" value="Winged helix-like DNA-binding domain superfamily/Winged helix DNA-binding domain"/>
    <property type="match status" value="1"/>
</dbReference>
<dbReference type="EMBL" id="JBIRXV010000003">
    <property type="protein sequence ID" value="MFI2322204.1"/>
    <property type="molecule type" value="Genomic_DNA"/>
</dbReference>
<dbReference type="InterPro" id="IPR000792">
    <property type="entry name" value="Tscrpt_reg_LuxR_C"/>
</dbReference>
<protein>
    <submittedName>
        <fullName evidence="2">LuxR C-terminal-related transcriptional regulator</fullName>
    </submittedName>
</protein>
<keyword evidence="3" id="KW-1185">Reference proteome</keyword>
<dbReference type="InterPro" id="IPR036388">
    <property type="entry name" value="WH-like_DNA-bd_sf"/>
</dbReference>
<organism evidence="2 3">
    <name type="scientific">Nocardia beijingensis</name>
    <dbReference type="NCBI Taxonomy" id="95162"/>
    <lineage>
        <taxon>Bacteria</taxon>
        <taxon>Bacillati</taxon>
        <taxon>Actinomycetota</taxon>
        <taxon>Actinomycetes</taxon>
        <taxon>Mycobacteriales</taxon>
        <taxon>Nocardiaceae</taxon>
        <taxon>Nocardia</taxon>
    </lineage>
</organism>
<comment type="caution">
    <text evidence="2">The sequence shown here is derived from an EMBL/GenBank/DDBJ whole genome shotgun (WGS) entry which is preliminary data.</text>
</comment>